<dbReference type="EMBL" id="LSYV01000467">
    <property type="protein sequence ID" value="KXZ41434.1"/>
    <property type="molecule type" value="Genomic_DNA"/>
</dbReference>
<dbReference type="GO" id="GO:0008270">
    <property type="term" value="F:zinc ion binding"/>
    <property type="evidence" value="ECO:0007669"/>
    <property type="project" value="UniProtKB-KW"/>
</dbReference>
<dbReference type="Proteomes" id="UP000075714">
    <property type="component" value="Unassembled WGS sequence"/>
</dbReference>
<keyword evidence="2" id="KW-0863">Zinc-finger</keyword>
<keyword evidence="1" id="KW-0479">Metal-binding</keyword>
<comment type="caution">
    <text evidence="5">The sequence shown here is derived from an EMBL/GenBank/DDBJ whole genome shotgun (WGS) entry which is preliminary data.</text>
</comment>
<keyword evidence="6" id="KW-1185">Reference proteome</keyword>
<reference evidence="6" key="1">
    <citation type="journal article" date="2016" name="Nat. Commun.">
        <title>The Gonium pectorale genome demonstrates co-option of cell cycle regulation during the evolution of multicellularity.</title>
        <authorList>
            <person name="Hanschen E.R."/>
            <person name="Marriage T.N."/>
            <person name="Ferris P.J."/>
            <person name="Hamaji T."/>
            <person name="Toyoda A."/>
            <person name="Fujiyama A."/>
            <person name="Neme R."/>
            <person name="Noguchi H."/>
            <person name="Minakuchi Y."/>
            <person name="Suzuki M."/>
            <person name="Kawai-Toyooka H."/>
            <person name="Smith D.R."/>
            <person name="Sparks H."/>
            <person name="Anderson J."/>
            <person name="Bakaric R."/>
            <person name="Luria V."/>
            <person name="Karger A."/>
            <person name="Kirschner M.W."/>
            <person name="Durand P.M."/>
            <person name="Michod R.E."/>
            <person name="Nozaki H."/>
            <person name="Olson B.J."/>
        </authorList>
    </citation>
    <scope>NUCLEOTIDE SEQUENCE [LARGE SCALE GENOMIC DNA]</scope>
    <source>
        <strain evidence="6">NIES-2863</strain>
    </source>
</reference>
<keyword evidence="3" id="KW-0862">Zinc</keyword>
<dbReference type="AlphaFoldDB" id="A0A150FUZ9"/>
<dbReference type="InterPro" id="IPR011011">
    <property type="entry name" value="Znf_FYVE_PHD"/>
</dbReference>
<name>A0A150FUZ9_GONPE</name>
<evidence type="ECO:0000256" key="1">
    <source>
        <dbReference type="ARBA" id="ARBA00022723"/>
    </source>
</evidence>
<dbReference type="STRING" id="33097.A0A150FUZ9"/>
<dbReference type="InterPro" id="IPR013083">
    <property type="entry name" value="Znf_RING/FYVE/PHD"/>
</dbReference>
<dbReference type="SUPFAM" id="SSF57903">
    <property type="entry name" value="FYVE/PHD zinc finger"/>
    <property type="match status" value="1"/>
</dbReference>
<evidence type="ECO:0000259" key="4">
    <source>
        <dbReference type="Pfam" id="PF00628"/>
    </source>
</evidence>
<proteinExistence type="predicted"/>
<organism evidence="5 6">
    <name type="scientific">Gonium pectorale</name>
    <name type="common">Green alga</name>
    <dbReference type="NCBI Taxonomy" id="33097"/>
    <lineage>
        <taxon>Eukaryota</taxon>
        <taxon>Viridiplantae</taxon>
        <taxon>Chlorophyta</taxon>
        <taxon>core chlorophytes</taxon>
        <taxon>Chlorophyceae</taxon>
        <taxon>CS clade</taxon>
        <taxon>Chlamydomonadales</taxon>
        <taxon>Volvocaceae</taxon>
        <taxon>Gonium</taxon>
    </lineage>
</organism>
<evidence type="ECO:0000313" key="5">
    <source>
        <dbReference type="EMBL" id="KXZ41434.1"/>
    </source>
</evidence>
<dbReference type="Gene3D" id="3.30.40.10">
    <property type="entry name" value="Zinc/RING finger domain, C3HC4 (zinc finger)"/>
    <property type="match status" value="1"/>
</dbReference>
<dbReference type="Pfam" id="PF00628">
    <property type="entry name" value="PHD"/>
    <property type="match status" value="1"/>
</dbReference>
<feature type="domain" description="PHD-type" evidence="4">
    <location>
        <begin position="131"/>
        <end position="162"/>
    </location>
</feature>
<sequence length="261" mass="27978">MANASGSYANWDEQLPSIMLGYNCSVQDCTKLCPYTIVHAVDPVIPPAIKDRLSSDLDLDNPEEVASSLEADARPEILRVVDTRPSGVVVLEGKCCGRLTAHVTHVAQCHLPITDEQVDPRLAKPPLTLACEACRMPDSEEWMLLCDSCTGWHTYCLKPPLEGVVMYAGKLSNVHHFTIEYPDKTSELVSLKELRPRLVVPGAQVPASAASATQQAPSVVIDAQLAATASECAALAEMLDLGSALSVFAPVGLSEQTAGWV</sequence>
<gene>
    <name evidence="5" type="ORF">GPECTOR_470g390</name>
</gene>
<dbReference type="InterPro" id="IPR019787">
    <property type="entry name" value="Znf_PHD-finger"/>
</dbReference>
<evidence type="ECO:0000313" key="6">
    <source>
        <dbReference type="Proteomes" id="UP000075714"/>
    </source>
</evidence>
<evidence type="ECO:0000256" key="2">
    <source>
        <dbReference type="ARBA" id="ARBA00022771"/>
    </source>
</evidence>
<protein>
    <recommendedName>
        <fullName evidence="4">PHD-type domain-containing protein</fullName>
    </recommendedName>
</protein>
<dbReference type="OrthoDB" id="2016337at2759"/>
<accession>A0A150FUZ9</accession>
<evidence type="ECO:0000256" key="3">
    <source>
        <dbReference type="ARBA" id="ARBA00022833"/>
    </source>
</evidence>